<feature type="transmembrane region" description="Helical" evidence="1">
    <location>
        <begin position="575"/>
        <end position="592"/>
    </location>
</feature>
<keyword evidence="1" id="KW-0812">Transmembrane</keyword>
<keyword evidence="1" id="KW-0472">Membrane</keyword>
<feature type="transmembrane region" description="Helical" evidence="1">
    <location>
        <begin position="483"/>
        <end position="509"/>
    </location>
</feature>
<protein>
    <submittedName>
        <fullName evidence="2">Uncharacterized protein</fullName>
    </submittedName>
</protein>
<feature type="transmembrane region" description="Helical" evidence="1">
    <location>
        <begin position="521"/>
        <end position="542"/>
    </location>
</feature>
<evidence type="ECO:0000256" key="1">
    <source>
        <dbReference type="SAM" id="Phobius"/>
    </source>
</evidence>
<proteinExistence type="predicted"/>
<comment type="caution">
    <text evidence="2">The sequence shown here is derived from an EMBL/GenBank/DDBJ whole genome shotgun (WGS) entry which is preliminary data.</text>
</comment>
<gene>
    <name evidence="2" type="ORF">MYCIT1_LOCUS28706</name>
</gene>
<name>A0AAD2HM94_9AGAR</name>
<dbReference type="EMBL" id="CAVNYO010000433">
    <property type="protein sequence ID" value="CAK5278969.1"/>
    <property type="molecule type" value="Genomic_DNA"/>
</dbReference>
<keyword evidence="1" id="KW-1133">Transmembrane helix</keyword>
<reference evidence="2" key="1">
    <citation type="submission" date="2023-11" db="EMBL/GenBank/DDBJ databases">
        <authorList>
            <person name="De Vega J J."/>
            <person name="De Vega J J."/>
        </authorList>
    </citation>
    <scope>NUCLEOTIDE SEQUENCE</scope>
</reference>
<organism evidence="2 3">
    <name type="scientific">Mycena citricolor</name>
    <dbReference type="NCBI Taxonomy" id="2018698"/>
    <lineage>
        <taxon>Eukaryota</taxon>
        <taxon>Fungi</taxon>
        <taxon>Dikarya</taxon>
        <taxon>Basidiomycota</taxon>
        <taxon>Agaricomycotina</taxon>
        <taxon>Agaricomycetes</taxon>
        <taxon>Agaricomycetidae</taxon>
        <taxon>Agaricales</taxon>
        <taxon>Marasmiineae</taxon>
        <taxon>Mycenaceae</taxon>
        <taxon>Mycena</taxon>
    </lineage>
</organism>
<dbReference type="AlphaFoldDB" id="A0AAD2HM94"/>
<accession>A0AAD2HM94</accession>
<feature type="transmembrane region" description="Helical" evidence="1">
    <location>
        <begin position="12"/>
        <end position="31"/>
    </location>
</feature>
<keyword evidence="3" id="KW-1185">Reference proteome</keyword>
<sequence length="713" mass="80568">MSRLTCSLLLIPTPVFVCLLILFLPLLRLLARTRMYEFPPRELFVAEANIGDVAPENRTQVVQPLVGAEDTFDVAVSVWLARTVEEQEYIFDSEDWDDAGRSLSAEQLVGPDAAANMTVWEKSLVLMTHRNFLDGYHDAISSEKVVFSDAVFRDVRMSDTNLHAEVPLQIPTEIFHEMQGNNNVLRASFVVIPKSPLLPYYKHFTSWYPHDFFRPQLKSFPFPLNSTEHTYHRPIEQAFDSFGFTIPMVEYHSVAPICLSDDTSEIANHPHVITRTHLRMVRETRLFNASLYTGLHESLQSTACGHYPESEAWHVTRCHERRYIHNVNYETRLWFALPSGDGNETTREESAYAPFMDVLQSSAGPRDVVPVPINRETCAEAVRSSQETMNITWRLSFGTLSPRRFLLSDLDILPSQRSDHTDSDFSRAMKQETTELFGVVYGHRHGPESSAGFRLLRFTISLISNSLLFFLACIYWFTRPTSAFISIPGTLLIVSGELCACVFGIYYILTQSTGKDPGVDVSFIVYSLIGNLPSTILILRAISPLKLAWTFTGPRIRWVKRTHQERASARLDAGWLWRVSLFAALTLVYWAFDFQHTYIFEPALFARNENDTTGRLSDNAATVADALIITGTVSQLALNHRSGVFAGRYRVAQILALLSELLKQISAVPQPGTQRSTLSLSYAELVWNAVLVVGAWQACVMSSRIPEDDGMDE</sequence>
<evidence type="ECO:0000313" key="2">
    <source>
        <dbReference type="EMBL" id="CAK5278969.1"/>
    </source>
</evidence>
<evidence type="ECO:0000313" key="3">
    <source>
        <dbReference type="Proteomes" id="UP001295794"/>
    </source>
</evidence>
<feature type="transmembrane region" description="Helical" evidence="1">
    <location>
        <begin position="455"/>
        <end position="477"/>
    </location>
</feature>
<dbReference type="Proteomes" id="UP001295794">
    <property type="component" value="Unassembled WGS sequence"/>
</dbReference>